<sequence>MTISHPFTKKYLQFDSILEQLTGDDIIDRLKRRIQSGALRAYMKMPEKDDIDCQEMPELFHDYYGIKINKDYSGIDVKHPNDIEKHYSGKPKILFDNGNYQPKTGVFDMFEANTTWLKHCQLDTDSKLQYLVIHELSSISFMGSEKTTPELIHVDGTTEKALDLWIRSIEQELGRDIEQNKTIAKYNVDGYDDKTNTVRVQRMLFSRLSFTSKDTLSYLSPNTSQYLTVHP</sequence>
<dbReference type="GeneID" id="18237913"/>
<name>F4NTW5_BATDJ</name>
<organism evidence="1 2">
    <name type="scientific">Batrachochytrium dendrobatidis (strain JAM81 / FGSC 10211)</name>
    <name type="common">Frog chytrid fungus</name>
    <dbReference type="NCBI Taxonomy" id="684364"/>
    <lineage>
        <taxon>Eukaryota</taxon>
        <taxon>Fungi</taxon>
        <taxon>Fungi incertae sedis</taxon>
        <taxon>Chytridiomycota</taxon>
        <taxon>Chytridiomycota incertae sedis</taxon>
        <taxon>Chytridiomycetes</taxon>
        <taxon>Rhizophydiales</taxon>
        <taxon>Rhizophydiales incertae sedis</taxon>
        <taxon>Batrachochytrium</taxon>
    </lineage>
</organism>
<dbReference type="HOGENOM" id="CLU_1199593_0_0_1"/>
<proteinExistence type="predicted"/>
<protein>
    <submittedName>
        <fullName evidence="1">Uncharacterized protein</fullName>
    </submittedName>
</protein>
<evidence type="ECO:0000313" key="2">
    <source>
        <dbReference type="Proteomes" id="UP000007241"/>
    </source>
</evidence>
<dbReference type="InParanoid" id="F4NTW5"/>
<dbReference type="RefSeq" id="XP_006675540.1">
    <property type="nucleotide sequence ID" value="XM_006675477.1"/>
</dbReference>
<dbReference type="Proteomes" id="UP000007241">
    <property type="component" value="Unassembled WGS sequence"/>
</dbReference>
<accession>F4NTW5</accession>
<dbReference type="EMBL" id="GL882879">
    <property type="protein sequence ID" value="EGF83555.1"/>
    <property type="molecule type" value="Genomic_DNA"/>
</dbReference>
<keyword evidence="2" id="KW-1185">Reference proteome</keyword>
<reference evidence="1 2" key="1">
    <citation type="submission" date="2009-12" db="EMBL/GenBank/DDBJ databases">
        <title>The draft genome of Batrachochytrium dendrobatidis.</title>
        <authorList>
            <consortium name="US DOE Joint Genome Institute (JGI-PGF)"/>
            <person name="Kuo A."/>
            <person name="Salamov A."/>
            <person name="Schmutz J."/>
            <person name="Lucas S."/>
            <person name="Pitluck S."/>
            <person name="Rosenblum E."/>
            <person name="Stajich J."/>
            <person name="Eisen M."/>
            <person name="Grigoriev I.V."/>
        </authorList>
    </citation>
    <scope>NUCLEOTIDE SEQUENCE [LARGE SCALE GENOMIC DNA]</scope>
    <source>
        <strain evidence="2">JAM81 / FGSC 10211</strain>
    </source>
</reference>
<dbReference type="AlphaFoldDB" id="F4NTW5"/>
<gene>
    <name evidence="1" type="ORF">BATDEDRAFT_22346</name>
</gene>
<evidence type="ECO:0000313" key="1">
    <source>
        <dbReference type="EMBL" id="EGF83555.1"/>
    </source>
</evidence>